<evidence type="ECO:0000259" key="1">
    <source>
        <dbReference type="PROSITE" id="PS50943"/>
    </source>
</evidence>
<proteinExistence type="predicted"/>
<evidence type="ECO:0000313" key="2">
    <source>
        <dbReference type="EMBL" id="SLM31147.1"/>
    </source>
</evidence>
<sequence>MARNIDDLIAELPEDHQQEIEERFQAMNAEYMALQELRRAMKFTQMDIAKKLKMDQGNISKLESRTDLMLSTLRRYIESMGGSLKLVAEFPRRPPVEVIGFSNSSETKNL</sequence>
<dbReference type="InterPro" id="IPR039554">
    <property type="entry name" value="HigA2-like_HTH"/>
</dbReference>
<evidence type="ECO:0000313" key="3">
    <source>
        <dbReference type="Proteomes" id="UP000191931"/>
    </source>
</evidence>
<name>A0A1W1HF88_9BACT</name>
<dbReference type="EMBL" id="FWEV01000195">
    <property type="protein sequence ID" value="SLM31147.1"/>
    <property type="molecule type" value="Genomic_DNA"/>
</dbReference>
<dbReference type="GO" id="GO:0003677">
    <property type="term" value="F:DNA binding"/>
    <property type="evidence" value="ECO:0007669"/>
    <property type="project" value="InterPro"/>
</dbReference>
<feature type="domain" description="HTH cro/C1-type" evidence="1">
    <location>
        <begin position="34"/>
        <end position="87"/>
    </location>
</feature>
<dbReference type="RefSeq" id="WP_080810019.1">
    <property type="nucleotide sequence ID" value="NZ_LT828578.1"/>
</dbReference>
<dbReference type="Gene3D" id="1.10.260.40">
    <property type="entry name" value="lambda repressor-like DNA-binding domains"/>
    <property type="match status" value="1"/>
</dbReference>
<organism evidence="2 3">
    <name type="scientific">Desulfamplus magnetovallimortis</name>
    <dbReference type="NCBI Taxonomy" id="1246637"/>
    <lineage>
        <taxon>Bacteria</taxon>
        <taxon>Pseudomonadati</taxon>
        <taxon>Thermodesulfobacteriota</taxon>
        <taxon>Desulfobacteria</taxon>
        <taxon>Desulfobacterales</taxon>
        <taxon>Desulfobacteraceae</taxon>
        <taxon>Desulfamplus</taxon>
    </lineage>
</organism>
<dbReference type="SUPFAM" id="SSF47413">
    <property type="entry name" value="lambda repressor-like DNA-binding domains"/>
    <property type="match status" value="1"/>
</dbReference>
<dbReference type="Proteomes" id="UP000191931">
    <property type="component" value="Unassembled WGS sequence"/>
</dbReference>
<dbReference type="SMART" id="SM00530">
    <property type="entry name" value="HTH_XRE"/>
    <property type="match status" value="1"/>
</dbReference>
<reference evidence="2 3" key="1">
    <citation type="submission" date="2017-03" db="EMBL/GenBank/DDBJ databases">
        <authorList>
            <person name="Afonso C.L."/>
            <person name="Miller P.J."/>
            <person name="Scott M.A."/>
            <person name="Spackman E."/>
            <person name="Goraichik I."/>
            <person name="Dimitrov K.M."/>
            <person name="Suarez D.L."/>
            <person name="Swayne D.E."/>
        </authorList>
    </citation>
    <scope>NUCLEOTIDE SEQUENCE [LARGE SCALE GENOMIC DNA]</scope>
    <source>
        <strain evidence="2">PRJEB14757</strain>
    </source>
</reference>
<dbReference type="CDD" id="cd00093">
    <property type="entry name" value="HTH_XRE"/>
    <property type="match status" value="1"/>
</dbReference>
<dbReference type="InterPro" id="IPR001387">
    <property type="entry name" value="Cro/C1-type_HTH"/>
</dbReference>
<dbReference type="PROSITE" id="PS50943">
    <property type="entry name" value="HTH_CROC1"/>
    <property type="match status" value="1"/>
</dbReference>
<accession>A0A1W1HF88</accession>
<dbReference type="InterPro" id="IPR010982">
    <property type="entry name" value="Lambda_DNA-bd_dom_sf"/>
</dbReference>
<protein>
    <submittedName>
        <fullName evidence="2">Putative transcriptional regulator</fullName>
    </submittedName>
</protein>
<keyword evidence="3" id="KW-1185">Reference proteome</keyword>
<dbReference type="AlphaFoldDB" id="A0A1W1HF88"/>
<gene>
    <name evidence="2" type="ORF">MTBBW1_2740008</name>
</gene>
<dbReference type="Pfam" id="PF13744">
    <property type="entry name" value="HTH_37"/>
    <property type="match status" value="1"/>
</dbReference>
<dbReference type="STRING" id="1246637.MTBBW1_2740008"/>
<dbReference type="OrthoDB" id="129597at2"/>